<keyword evidence="3" id="KW-1185">Reference proteome</keyword>
<proteinExistence type="predicted"/>
<gene>
    <name evidence="2" type="ORF">FJTKL_13589</name>
</gene>
<organism evidence="2 3">
    <name type="scientific">Diaporthe vaccinii</name>
    <dbReference type="NCBI Taxonomy" id="105482"/>
    <lineage>
        <taxon>Eukaryota</taxon>
        <taxon>Fungi</taxon>
        <taxon>Dikarya</taxon>
        <taxon>Ascomycota</taxon>
        <taxon>Pezizomycotina</taxon>
        <taxon>Sordariomycetes</taxon>
        <taxon>Sordariomycetidae</taxon>
        <taxon>Diaporthales</taxon>
        <taxon>Diaporthaceae</taxon>
        <taxon>Diaporthe</taxon>
        <taxon>Diaporthe eres species complex</taxon>
    </lineage>
</organism>
<evidence type="ECO:0000313" key="3">
    <source>
        <dbReference type="Proteomes" id="UP001600888"/>
    </source>
</evidence>
<protein>
    <submittedName>
        <fullName evidence="2">Uncharacterized protein</fullName>
    </submittedName>
</protein>
<accession>A0ABR4E9U3</accession>
<dbReference type="EMBL" id="JBAWTH010000078">
    <property type="protein sequence ID" value="KAL2279215.1"/>
    <property type="molecule type" value="Genomic_DNA"/>
</dbReference>
<feature type="region of interest" description="Disordered" evidence="1">
    <location>
        <begin position="242"/>
        <end position="310"/>
    </location>
</feature>
<evidence type="ECO:0000313" key="2">
    <source>
        <dbReference type="EMBL" id="KAL2279215.1"/>
    </source>
</evidence>
<reference evidence="2 3" key="1">
    <citation type="submission" date="2024-03" db="EMBL/GenBank/DDBJ databases">
        <title>A high-quality draft genome sequence of Diaporthe vaccinii, a causative agent of upright dieback and viscid rot disease in cranberry plants.</title>
        <authorList>
            <person name="Sarrasin M."/>
            <person name="Lang B.F."/>
            <person name="Burger G."/>
        </authorList>
    </citation>
    <scope>NUCLEOTIDE SEQUENCE [LARGE SCALE GENOMIC DNA]</scope>
    <source>
        <strain evidence="2 3">IS7</strain>
    </source>
</reference>
<sequence>MSLKRPIFHPSKFHTLEFDGPGNSCEMVFDHVAEIANWNFNRLFTEKGDGLRTLSLDWELHDNVGDDSPNDKEPEEVYFGNMGCLTTLHKLTNLTHLTVSLQALFGHANVFEDWVHDTKASAETELAKLFPPSLRTLRIAEYIPGVYEVSWYYPGGEQVPARAVERAACWHSDVVYRFLQALRAFWLLRDEGRELWFRRYGALDRFVSEYGSPVSRKRLAWILDDAAENERGFKRVLRPPEDMMWVPEGSDDGDDDWEDEETTDGSDEGTTDSEDEDPDGDADQKSGGEKGRVVSGWQVSPRVIERQTLP</sequence>
<dbReference type="Proteomes" id="UP001600888">
    <property type="component" value="Unassembled WGS sequence"/>
</dbReference>
<feature type="compositionally biased region" description="Acidic residues" evidence="1">
    <location>
        <begin position="249"/>
        <end position="281"/>
    </location>
</feature>
<feature type="compositionally biased region" description="Basic and acidic residues" evidence="1">
    <location>
        <begin position="282"/>
        <end position="292"/>
    </location>
</feature>
<evidence type="ECO:0000256" key="1">
    <source>
        <dbReference type="SAM" id="MobiDB-lite"/>
    </source>
</evidence>
<comment type="caution">
    <text evidence="2">The sequence shown here is derived from an EMBL/GenBank/DDBJ whole genome shotgun (WGS) entry which is preliminary data.</text>
</comment>
<name>A0ABR4E9U3_9PEZI</name>